<dbReference type="PANTHER" id="PTHR33383:SF1">
    <property type="entry name" value="MEMBRANE PROTEIN INSERTION EFFICIENCY FACTOR-RELATED"/>
    <property type="match status" value="1"/>
</dbReference>
<sequence length="84" mass="9462">MLKLLSMPLIFILKGLIQGYRLFISPLLGHNCRFAPTCSSYALEAFEIHGLIKGSFLSLKRISQCHPWGKSGFDPVPQSTHFKK</sequence>
<dbReference type="EMBL" id="CP008743">
    <property type="protein sequence ID" value="ARN85213.1"/>
    <property type="molecule type" value="Genomic_DNA"/>
</dbReference>
<dbReference type="GO" id="GO:0005886">
    <property type="term" value="C:plasma membrane"/>
    <property type="evidence" value="ECO:0007669"/>
    <property type="project" value="UniProtKB-SubCell"/>
</dbReference>
<dbReference type="NCBIfam" id="TIGR00278">
    <property type="entry name" value="membrane protein insertion efficiency factor YidD"/>
    <property type="match status" value="1"/>
</dbReference>
<comment type="similarity">
    <text evidence="1">Belongs to the UPF0161 family.</text>
</comment>
<accession>A0A1W6N5V2</accession>
<comment type="subcellular location">
    <subcellularLocation>
        <location evidence="1">Cell membrane</location>
        <topology evidence="1">Peripheral membrane protein</topology>
        <orientation evidence="1">Cytoplasmic side</orientation>
    </subcellularLocation>
</comment>
<dbReference type="SMART" id="SM01234">
    <property type="entry name" value="Haemolytic"/>
    <property type="match status" value="1"/>
</dbReference>
<name>A0A1W6N5V2_9PROT</name>
<evidence type="ECO:0000313" key="2">
    <source>
        <dbReference type="EMBL" id="ARN85213.1"/>
    </source>
</evidence>
<proteinExistence type="inferred from homology"/>
<dbReference type="HAMAP" id="MF_00386">
    <property type="entry name" value="UPF0161_YidD"/>
    <property type="match status" value="1"/>
</dbReference>
<protein>
    <recommendedName>
        <fullName evidence="1">Putative membrane protein insertion efficiency factor</fullName>
    </recommendedName>
</protein>
<dbReference type="Proteomes" id="UP000237351">
    <property type="component" value="Chromosome"/>
</dbReference>
<keyword evidence="3" id="KW-1185">Reference proteome</keyword>
<dbReference type="RefSeq" id="WP_320408929.1">
    <property type="nucleotide sequence ID" value="NZ_CP008743.1"/>
</dbReference>
<organism evidence="2 3">
    <name type="scientific">Candidatus Nucleicultrix amoebiphila FS5</name>
    <dbReference type="NCBI Taxonomy" id="1414854"/>
    <lineage>
        <taxon>Bacteria</taxon>
        <taxon>Pseudomonadati</taxon>
        <taxon>Pseudomonadota</taxon>
        <taxon>Alphaproteobacteria</taxon>
        <taxon>Holosporales</taxon>
        <taxon>Candidatus Nucleicultricaceae</taxon>
        <taxon>Candidatus Nucleicultrix</taxon>
    </lineage>
</organism>
<dbReference type="STRING" id="1414854.GQ61_07860"/>
<dbReference type="AlphaFoldDB" id="A0A1W6N5V2"/>
<dbReference type="InterPro" id="IPR002696">
    <property type="entry name" value="Membr_insert_effic_factor_YidD"/>
</dbReference>
<gene>
    <name evidence="2" type="ORF">GQ61_07860</name>
</gene>
<dbReference type="KEGG" id="naf:GQ61_07860"/>
<evidence type="ECO:0000313" key="3">
    <source>
        <dbReference type="Proteomes" id="UP000237351"/>
    </source>
</evidence>
<evidence type="ECO:0000256" key="1">
    <source>
        <dbReference type="HAMAP-Rule" id="MF_00386"/>
    </source>
</evidence>
<keyword evidence="1" id="KW-1003">Cell membrane</keyword>
<comment type="function">
    <text evidence="1">Could be involved in insertion of integral membrane proteins into the membrane.</text>
</comment>
<dbReference type="Pfam" id="PF01809">
    <property type="entry name" value="YidD"/>
    <property type="match status" value="1"/>
</dbReference>
<keyword evidence="1" id="KW-0472">Membrane</keyword>
<dbReference type="PANTHER" id="PTHR33383">
    <property type="entry name" value="MEMBRANE PROTEIN INSERTION EFFICIENCY FACTOR-RELATED"/>
    <property type="match status" value="1"/>
</dbReference>
<reference evidence="2 3" key="1">
    <citation type="submission" date="2014-06" db="EMBL/GenBank/DDBJ databases">
        <title>The genome of the endonuclear symbiont Nucleicultrix amoebiphila.</title>
        <authorList>
            <person name="Schulz F."/>
            <person name="Horn M."/>
        </authorList>
    </citation>
    <scope>NUCLEOTIDE SEQUENCE [LARGE SCALE GENOMIC DNA]</scope>
    <source>
        <strain evidence="2 3">FS5</strain>
    </source>
</reference>